<evidence type="ECO:0000256" key="2">
    <source>
        <dbReference type="ARBA" id="ARBA00022840"/>
    </source>
</evidence>
<dbReference type="InterPro" id="IPR051681">
    <property type="entry name" value="Ser/Thr_Kinases-Pseudokinases"/>
</dbReference>
<accession>A0A4Y9ZTQ3</accession>
<gene>
    <name evidence="5" type="ORF">EWM64_g7129</name>
</gene>
<dbReference type="GO" id="GO:0005524">
    <property type="term" value="F:ATP binding"/>
    <property type="evidence" value="ECO:0007669"/>
    <property type="project" value="UniProtKB-KW"/>
</dbReference>
<keyword evidence="2" id="KW-0067">ATP-binding</keyword>
<feature type="domain" description="Protein kinase" evidence="4">
    <location>
        <begin position="325"/>
        <end position="574"/>
    </location>
</feature>
<dbReference type="InterPro" id="IPR036537">
    <property type="entry name" value="Adaptor_Cbl_N_dom_sf"/>
</dbReference>
<evidence type="ECO:0000256" key="3">
    <source>
        <dbReference type="SAM" id="MobiDB-lite"/>
    </source>
</evidence>
<dbReference type="GO" id="GO:0004674">
    <property type="term" value="F:protein serine/threonine kinase activity"/>
    <property type="evidence" value="ECO:0007669"/>
    <property type="project" value="TreeGrafter"/>
</dbReference>
<dbReference type="Pfam" id="PF07714">
    <property type="entry name" value="PK_Tyr_Ser-Thr"/>
    <property type="match status" value="1"/>
</dbReference>
<dbReference type="Gene3D" id="1.20.930.20">
    <property type="entry name" value="Adaptor protein Cbl, N-terminal domain"/>
    <property type="match status" value="1"/>
</dbReference>
<evidence type="ECO:0000313" key="6">
    <source>
        <dbReference type="Proteomes" id="UP000298061"/>
    </source>
</evidence>
<dbReference type="GO" id="GO:0007166">
    <property type="term" value="P:cell surface receptor signaling pathway"/>
    <property type="evidence" value="ECO:0007669"/>
    <property type="project" value="InterPro"/>
</dbReference>
<dbReference type="Gene3D" id="1.10.510.10">
    <property type="entry name" value="Transferase(Phosphotransferase) domain 1"/>
    <property type="match status" value="1"/>
</dbReference>
<organism evidence="5 6">
    <name type="scientific">Hericium alpestre</name>
    <dbReference type="NCBI Taxonomy" id="135208"/>
    <lineage>
        <taxon>Eukaryota</taxon>
        <taxon>Fungi</taxon>
        <taxon>Dikarya</taxon>
        <taxon>Basidiomycota</taxon>
        <taxon>Agaricomycotina</taxon>
        <taxon>Agaricomycetes</taxon>
        <taxon>Russulales</taxon>
        <taxon>Hericiaceae</taxon>
        <taxon>Hericium</taxon>
    </lineage>
</organism>
<dbReference type="PANTHER" id="PTHR44329">
    <property type="entry name" value="SERINE/THREONINE-PROTEIN KINASE TNNI3K-RELATED"/>
    <property type="match status" value="1"/>
</dbReference>
<evidence type="ECO:0000313" key="5">
    <source>
        <dbReference type="EMBL" id="TFY76879.1"/>
    </source>
</evidence>
<dbReference type="CDD" id="cd21037">
    <property type="entry name" value="MLKL_NTD"/>
    <property type="match status" value="1"/>
</dbReference>
<keyword evidence="1" id="KW-0547">Nucleotide-binding</keyword>
<dbReference type="Proteomes" id="UP000298061">
    <property type="component" value="Unassembled WGS sequence"/>
</dbReference>
<dbReference type="PROSITE" id="PS50011">
    <property type="entry name" value="PROTEIN_KINASE_DOM"/>
    <property type="match status" value="1"/>
</dbReference>
<feature type="region of interest" description="Disordered" evidence="3">
    <location>
        <begin position="242"/>
        <end position="264"/>
    </location>
</feature>
<dbReference type="AlphaFoldDB" id="A0A4Y9ZTQ3"/>
<dbReference type="InterPro" id="IPR000719">
    <property type="entry name" value="Prot_kinase_dom"/>
</dbReference>
<dbReference type="InterPro" id="IPR001245">
    <property type="entry name" value="Ser-Thr/Tyr_kinase_cat_dom"/>
</dbReference>
<dbReference type="PANTHER" id="PTHR44329:SF298">
    <property type="entry name" value="MIXED LINEAGE KINASE DOMAIN-LIKE PROTEIN"/>
    <property type="match status" value="1"/>
</dbReference>
<dbReference type="InterPro" id="IPR059179">
    <property type="entry name" value="MLKL-like_MCAfunc"/>
</dbReference>
<dbReference type="OrthoDB" id="3158581at2759"/>
<feature type="non-terminal residue" evidence="5">
    <location>
        <position position="1"/>
    </location>
</feature>
<keyword evidence="6" id="KW-1185">Reference proteome</keyword>
<dbReference type="STRING" id="135208.A0A4Y9ZTQ3"/>
<proteinExistence type="predicted"/>
<comment type="caution">
    <text evidence="5">The sequence shown here is derived from an EMBL/GenBank/DDBJ whole genome shotgun (WGS) entry which is preliminary data.</text>
</comment>
<evidence type="ECO:0000259" key="4">
    <source>
        <dbReference type="PROSITE" id="PS50011"/>
    </source>
</evidence>
<sequence length="574" mass="63723">RLAGAVASVLGTAVDIAPDALSIGVELHECQSITGLDVAAHVLLNAWNAFEHLQTNRAACLRLLDRCTDMLMAVREEIADGGNIVSCELSQPLARLERSFEDVHSLFMTQMRTPFLRRYLGREAIARDIAKCDTELNDALAMFGLVMQIRPLKMHAETTNALRVAGVTRPLRAERKIQAVLDDIRTSQNQQDQERDAAHLQHLLRTAVQTHDDYAMIDALDVGLDEIPEALVALRRHLERSPSLSRRTSAGSSSTRPASPRPSLLRMATIRGRGSAPPSPKIAALPNLDQEFMRAAIDSLERLAADWHADAELAPHNWTLTRYELDIEQKIREGMFSSMYKGSWQNRAVAVTVFADTMQRKLFAGYTEAWRDLSHPNVLELYGTSSTSGYPPWLLVSPFFKNGSLRKYLKHSGSVGWNEQLRMIRDIAEGMAYLHKQGIVHGNLKAFNVLVDDNQRCVVCGFGLNRLKSEVARMTGHIDSRSGTAKWQAPELLRDSDSGIVTEQSDVYAFAMCCVEIVTCGNAGWALLDDDSVKQCVPGMKINLVILGLTDSLMAIQTRMNVLLCRQSAAKNLH</sequence>
<dbReference type="InterPro" id="IPR011009">
    <property type="entry name" value="Kinase-like_dom_sf"/>
</dbReference>
<dbReference type="SUPFAM" id="SSF56112">
    <property type="entry name" value="Protein kinase-like (PK-like)"/>
    <property type="match status" value="1"/>
</dbReference>
<protein>
    <recommendedName>
        <fullName evidence="4">Protein kinase domain-containing protein</fullName>
    </recommendedName>
</protein>
<dbReference type="EMBL" id="SFCI01001061">
    <property type="protein sequence ID" value="TFY76879.1"/>
    <property type="molecule type" value="Genomic_DNA"/>
</dbReference>
<name>A0A4Y9ZTQ3_9AGAM</name>
<reference evidence="5 6" key="1">
    <citation type="submission" date="2019-02" db="EMBL/GenBank/DDBJ databases">
        <title>Genome sequencing of the rare red list fungi Hericium alpestre (H. flagellum).</title>
        <authorList>
            <person name="Buettner E."/>
            <person name="Kellner H."/>
        </authorList>
    </citation>
    <scope>NUCLEOTIDE SEQUENCE [LARGE SCALE GENOMIC DNA]</scope>
    <source>
        <strain evidence="5 6">DSM 108284</strain>
    </source>
</reference>
<evidence type="ECO:0000256" key="1">
    <source>
        <dbReference type="ARBA" id="ARBA00022741"/>
    </source>
</evidence>